<dbReference type="Pfam" id="PF00226">
    <property type="entry name" value="DnaJ"/>
    <property type="match status" value="1"/>
</dbReference>
<sequence length="211" mass="23470">MAAAQCFCSFLPVSTRTVFSSSRRRLGARACSADSPTAFETNPVDAPAVENLPTSLVSRTPQLDSLEGTAGVLKVNHYSVLRVPVGASTSQIAQAFKERCEEVMQNRAVDDEASKAELRALQASFETLSTTEERRVYDWALQRYENREGGYIWPYETDITQKYTGKDTPAVMRSFDEEGNNKVAAFLLGWLAISVLFSVTMKTWIPYDFSP</sequence>
<dbReference type="GO" id="GO:0009535">
    <property type="term" value="C:chloroplast thylakoid membrane"/>
    <property type="evidence" value="ECO:0007669"/>
    <property type="project" value="InterPro"/>
</dbReference>
<comment type="caution">
    <text evidence="3">The sequence shown here is derived from an EMBL/GenBank/DDBJ whole genome shotgun (WGS) entry which is preliminary data.</text>
</comment>
<feature type="transmembrane region" description="Helical" evidence="1">
    <location>
        <begin position="183"/>
        <end position="205"/>
    </location>
</feature>
<dbReference type="PANTHER" id="PTHR47726">
    <property type="entry name" value="NAD(P)H-QUINONE OXIDOREDUCTASE SUBUNIT U, CHLOROPLASTIC"/>
    <property type="match status" value="1"/>
</dbReference>
<organism evidence="3 4">
    <name type="scientific">Marchantia polymorpha subsp. ruderalis</name>
    <dbReference type="NCBI Taxonomy" id="1480154"/>
    <lineage>
        <taxon>Eukaryota</taxon>
        <taxon>Viridiplantae</taxon>
        <taxon>Streptophyta</taxon>
        <taxon>Embryophyta</taxon>
        <taxon>Marchantiophyta</taxon>
        <taxon>Marchantiopsida</taxon>
        <taxon>Marchantiidae</taxon>
        <taxon>Marchantiales</taxon>
        <taxon>Marchantiaceae</taxon>
        <taxon>Marchantia</taxon>
    </lineage>
</organism>
<dbReference type="PANTHER" id="PTHR47726:SF1">
    <property type="entry name" value="NAD(P)H-QUINONE OXIDOREDUCTASE SUBUNIT U, CHLOROPLASTIC"/>
    <property type="match status" value="1"/>
</dbReference>
<accession>A0A176WD66</accession>
<dbReference type="Gene3D" id="1.10.287.110">
    <property type="entry name" value="DnaJ domain"/>
    <property type="match status" value="1"/>
</dbReference>
<evidence type="ECO:0000256" key="1">
    <source>
        <dbReference type="SAM" id="Phobius"/>
    </source>
</evidence>
<feature type="domain" description="J" evidence="2">
    <location>
        <begin position="76"/>
        <end position="141"/>
    </location>
</feature>
<dbReference type="EMBL" id="LVLJ01001368">
    <property type="protein sequence ID" value="OAE30056.1"/>
    <property type="molecule type" value="Genomic_DNA"/>
</dbReference>
<keyword evidence="1" id="KW-0812">Transmembrane</keyword>
<dbReference type="SUPFAM" id="SSF46565">
    <property type="entry name" value="Chaperone J-domain"/>
    <property type="match status" value="1"/>
</dbReference>
<proteinExistence type="predicted"/>
<name>A0A176WD66_MARPO</name>
<gene>
    <name evidence="3" type="ORF">AXG93_1474s1020</name>
</gene>
<dbReference type="GO" id="GO:0010598">
    <property type="term" value="C:NAD(P)H dehydrogenase complex (plastoquinone)"/>
    <property type="evidence" value="ECO:0007669"/>
    <property type="project" value="InterPro"/>
</dbReference>
<dbReference type="PROSITE" id="PS50076">
    <property type="entry name" value="DNAJ_2"/>
    <property type="match status" value="1"/>
</dbReference>
<dbReference type="AlphaFoldDB" id="A0A176WD66"/>
<keyword evidence="1" id="KW-0472">Membrane</keyword>
<protein>
    <recommendedName>
        <fullName evidence="2">J domain-containing protein</fullName>
    </recommendedName>
</protein>
<dbReference type="Proteomes" id="UP000077202">
    <property type="component" value="Unassembled WGS sequence"/>
</dbReference>
<dbReference type="InterPro" id="IPR036869">
    <property type="entry name" value="J_dom_sf"/>
</dbReference>
<keyword evidence="4" id="KW-1185">Reference proteome</keyword>
<evidence type="ECO:0000259" key="2">
    <source>
        <dbReference type="PROSITE" id="PS50076"/>
    </source>
</evidence>
<keyword evidence="1" id="KW-1133">Transmembrane helix</keyword>
<reference evidence="3" key="1">
    <citation type="submission" date="2016-03" db="EMBL/GenBank/DDBJ databases">
        <title>Mechanisms controlling the formation of the plant cell surface in tip-growing cells are functionally conserved among land plants.</title>
        <authorList>
            <person name="Honkanen S."/>
            <person name="Jones V.A."/>
            <person name="Morieri G."/>
            <person name="Champion C."/>
            <person name="Hetherington A.J."/>
            <person name="Kelly S."/>
            <person name="Saint-Marcoux D."/>
            <person name="Proust H."/>
            <person name="Prescott H."/>
            <person name="Dolan L."/>
        </authorList>
    </citation>
    <scope>NUCLEOTIDE SEQUENCE [LARGE SCALE GENOMIC DNA]</scope>
    <source>
        <tissue evidence="3">Whole gametophyte</tissue>
    </source>
</reference>
<dbReference type="InterPro" id="IPR001623">
    <property type="entry name" value="DnaJ_domain"/>
</dbReference>
<dbReference type="InterPro" id="IPR044199">
    <property type="entry name" value="NdhU_chloroplastic"/>
</dbReference>
<evidence type="ECO:0000313" key="3">
    <source>
        <dbReference type="EMBL" id="OAE30056.1"/>
    </source>
</evidence>
<evidence type="ECO:0000313" key="4">
    <source>
        <dbReference type="Proteomes" id="UP000077202"/>
    </source>
</evidence>